<evidence type="ECO:0000259" key="2">
    <source>
        <dbReference type="PROSITE" id="PS50972"/>
    </source>
</evidence>
<reference evidence="3 4" key="1">
    <citation type="submission" date="2019-09" db="EMBL/GenBank/DDBJ databases">
        <title>YIM 132548 draft genome.</title>
        <authorList>
            <person name="Jiang L."/>
        </authorList>
    </citation>
    <scope>NUCLEOTIDE SEQUENCE [LARGE SCALE GENOMIC DNA]</scope>
    <source>
        <strain evidence="3 4">YIM 132548</strain>
    </source>
</reference>
<comment type="caution">
    <text evidence="3">The sequence shown here is derived from an EMBL/GenBank/DDBJ whole genome shotgun (WGS) entry which is preliminary data.</text>
</comment>
<accession>A0A6N6MRS1</accession>
<feature type="compositionally biased region" description="Low complexity" evidence="1">
    <location>
        <begin position="471"/>
        <end position="486"/>
    </location>
</feature>
<dbReference type="Gene3D" id="3.20.20.20">
    <property type="entry name" value="Dihydropteroate synthase-like"/>
    <property type="match status" value="1"/>
</dbReference>
<evidence type="ECO:0000313" key="4">
    <source>
        <dbReference type="Proteomes" id="UP000441523"/>
    </source>
</evidence>
<dbReference type="SUPFAM" id="SSF51717">
    <property type="entry name" value="Dihydropteroate synthetase-like"/>
    <property type="match status" value="1"/>
</dbReference>
<dbReference type="Pfam" id="PF20123">
    <property type="entry name" value="DUF6513"/>
    <property type="match status" value="1"/>
</dbReference>
<sequence>MSAPEHLVFITGRLARARLEKVAATLPPERFAWSIADAGVKVAALMTEEIIRRRVEIPEGATRIVLPGRCRANPEALMRHFGVPVERGPDEIVDLPAYLGLAGRKVDLSRHDLRIFSEIVDASKMTAEAILEKGLDLARRGADVIDLGGLPDTDFPHLEESVCLLKGAGLRVSVDSFSIDELRRGAEAGADYLLSLNEETLDLAFETDAVPVLVPMRPDDLPSLDRAIERMERAGRPYMADPILEPIHFGFVDSITRYHEVRRRHPGIEMMMGTGNLTELTEADSLGVTALLLGMCSELAIRNVLIVQVSNHTRRTVEEHDAARRVMYAAKADAALPKGYGRDLLALHDKRPFVQTPDEIASLAAEVRDPNYRIAVAEDGIHVYNRGIHKVGTDAMAFFPDLDVASDGAHAFYLGAELAKAETAWRLGKRYVQDEPLRWGAAADDEAEDTTAFKKAGHTKHSGPGTPPPATRDATPAEADAAAPETIEPDQARAEAASVAATESGRPMRIVCGKLVPAEGN</sequence>
<keyword evidence="4" id="KW-1185">Reference proteome</keyword>
<proteinExistence type="predicted"/>
<evidence type="ECO:0000313" key="3">
    <source>
        <dbReference type="EMBL" id="KAB1072018.1"/>
    </source>
</evidence>
<dbReference type="PROSITE" id="PS50972">
    <property type="entry name" value="PTERIN_BINDING"/>
    <property type="match status" value="1"/>
</dbReference>
<protein>
    <submittedName>
        <fullName evidence="3">Dihydropteroate synthase</fullName>
    </submittedName>
</protein>
<evidence type="ECO:0000256" key="1">
    <source>
        <dbReference type="SAM" id="MobiDB-lite"/>
    </source>
</evidence>
<organism evidence="3 4">
    <name type="scientific">Methylobacterium planeticum</name>
    <dbReference type="NCBI Taxonomy" id="2615211"/>
    <lineage>
        <taxon>Bacteria</taxon>
        <taxon>Pseudomonadati</taxon>
        <taxon>Pseudomonadota</taxon>
        <taxon>Alphaproteobacteria</taxon>
        <taxon>Hyphomicrobiales</taxon>
        <taxon>Methylobacteriaceae</taxon>
        <taxon>Methylobacterium</taxon>
    </lineage>
</organism>
<dbReference type="InterPro" id="IPR011005">
    <property type="entry name" value="Dihydropteroate_synth-like_sf"/>
</dbReference>
<dbReference type="InterPro" id="IPR045406">
    <property type="entry name" value="DUF6513"/>
</dbReference>
<name>A0A6N6MRS1_9HYPH</name>
<dbReference type="Proteomes" id="UP000441523">
    <property type="component" value="Unassembled WGS sequence"/>
</dbReference>
<feature type="domain" description="Pterin-binding" evidence="2">
    <location>
        <begin position="96"/>
        <end position="361"/>
    </location>
</feature>
<dbReference type="AlphaFoldDB" id="A0A6N6MRS1"/>
<feature type="region of interest" description="Disordered" evidence="1">
    <location>
        <begin position="451"/>
        <end position="521"/>
    </location>
</feature>
<dbReference type="GO" id="GO:0042558">
    <property type="term" value="P:pteridine-containing compound metabolic process"/>
    <property type="evidence" value="ECO:0007669"/>
    <property type="project" value="InterPro"/>
</dbReference>
<dbReference type="InterPro" id="IPR000489">
    <property type="entry name" value="Pterin-binding_dom"/>
</dbReference>
<dbReference type="EMBL" id="VZZJ01000016">
    <property type="protein sequence ID" value="KAB1072018.1"/>
    <property type="molecule type" value="Genomic_DNA"/>
</dbReference>
<dbReference type="RefSeq" id="WP_150965021.1">
    <property type="nucleotide sequence ID" value="NZ_VZZJ01000016.1"/>
</dbReference>
<gene>
    <name evidence="3" type="ORF">F6X51_17845</name>
</gene>